<dbReference type="InterPro" id="IPR032675">
    <property type="entry name" value="LRR_dom_sf"/>
</dbReference>
<evidence type="ECO:0000259" key="5">
    <source>
        <dbReference type="Pfam" id="PF17802"/>
    </source>
</evidence>
<feature type="domain" description="SpaA-like prealbumin fold" evidence="5">
    <location>
        <begin position="927"/>
        <end position="971"/>
    </location>
</feature>
<comment type="caution">
    <text evidence="6">The sequence shown here is derived from an EMBL/GenBank/DDBJ whole genome shotgun (WGS) entry which is preliminary data.</text>
</comment>
<evidence type="ECO:0000256" key="2">
    <source>
        <dbReference type="ARBA" id="ARBA00022525"/>
    </source>
</evidence>
<dbReference type="Pfam" id="PF17802">
    <property type="entry name" value="SpaA"/>
    <property type="match status" value="5"/>
</dbReference>
<gene>
    <name evidence="6" type="ORF">DES51_109100</name>
</gene>
<keyword evidence="2" id="KW-0964">Secreted</keyword>
<dbReference type="InterPro" id="IPR013783">
    <property type="entry name" value="Ig-like_fold"/>
</dbReference>
<name>A0A318KMA8_9FIRM</name>
<dbReference type="Proteomes" id="UP000247612">
    <property type="component" value="Unassembled WGS sequence"/>
</dbReference>
<feature type="domain" description="SpaA-like prealbumin fold" evidence="5">
    <location>
        <begin position="1058"/>
        <end position="1130"/>
    </location>
</feature>
<dbReference type="Gene3D" id="2.60.40.10">
    <property type="entry name" value="Immunoglobulins"/>
    <property type="match status" value="6"/>
</dbReference>
<feature type="domain" description="SpaA-like prealbumin fold" evidence="5">
    <location>
        <begin position="1639"/>
        <end position="1704"/>
    </location>
</feature>
<dbReference type="EMBL" id="QJKH01000009">
    <property type="protein sequence ID" value="PXX77848.1"/>
    <property type="molecule type" value="Genomic_DNA"/>
</dbReference>
<dbReference type="SUPFAM" id="SSF49478">
    <property type="entry name" value="Cna protein B-type domain"/>
    <property type="match status" value="1"/>
</dbReference>
<comment type="similarity">
    <text evidence="1">Belongs to the serine-aspartate repeat-containing protein (SDr) family.</text>
</comment>
<evidence type="ECO:0000256" key="1">
    <source>
        <dbReference type="ARBA" id="ARBA00007257"/>
    </source>
</evidence>
<feature type="domain" description="SpaA-like prealbumin fold" evidence="5">
    <location>
        <begin position="1719"/>
        <end position="1793"/>
    </location>
</feature>
<organism evidence="6 7">
    <name type="scientific">Dielma fastidiosa</name>
    <dbReference type="NCBI Taxonomy" id="1034346"/>
    <lineage>
        <taxon>Bacteria</taxon>
        <taxon>Bacillati</taxon>
        <taxon>Bacillota</taxon>
        <taxon>Erysipelotrichia</taxon>
        <taxon>Erysipelotrichales</taxon>
        <taxon>Erysipelotrichaceae</taxon>
        <taxon>Dielma</taxon>
    </lineage>
</organism>
<feature type="domain" description="SpaA-like prealbumin fold" evidence="5">
    <location>
        <begin position="1545"/>
        <end position="1587"/>
    </location>
</feature>
<feature type="signal peptide" evidence="4">
    <location>
        <begin position="1"/>
        <end position="25"/>
    </location>
</feature>
<evidence type="ECO:0000256" key="3">
    <source>
        <dbReference type="ARBA" id="ARBA00022729"/>
    </source>
</evidence>
<dbReference type="PANTHER" id="PTHR36108:SF13">
    <property type="entry name" value="COLOSSIN-B-RELATED"/>
    <property type="match status" value="1"/>
</dbReference>
<evidence type="ECO:0000313" key="6">
    <source>
        <dbReference type="EMBL" id="PXX77848.1"/>
    </source>
</evidence>
<reference evidence="6 7" key="1">
    <citation type="submission" date="2018-05" db="EMBL/GenBank/DDBJ databases">
        <title>Genomic Encyclopedia of Type Strains, Phase IV (KMG-IV): sequencing the most valuable type-strain genomes for metagenomic binning, comparative biology and taxonomic classification.</title>
        <authorList>
            <person name="Goeker M."/>
        </authorList>
    </citation>
    <scope>NUCLEOTIDE SEQUENCE [LARGE SCALE GENOMIC DNA]</scope>
    <source>
        <strain evidence="6 7">JC118</strain>
    </source>
</reference>
<protein>
    <submittedName>
        <fullName evidence="6">Leucine rich repeat (LRR) protein</fullName>
    </submittedName>
</protein>
<evidence type="ECO:0000313" key="7">
    <source>
        <dbReference type="Proteomes" id="UP000247612"/>
    </source>
</evidence>
<sequence length="1845" mass="205450">MKKVVKALMVMFMCLTQLMPLQSMEQGGIIGVIDQNLFGVEDVPSGPIYGKAQMQYEFTLDNGEQRVDMGGNHLRGIAYLNTAQGSVYCIDPTTGACGSVGDAPADSYSVESYENELADAMGLIWYYGNQQHAHDANYMDYVAVTQLMIWELYGWHAELIRGFDNYQTIRDEIDANLNAHQQTPQWEVKSIQLNPDNYADDEREDAVKINLQLGEKPSFTLKPGDSIVLDDLNGVFEKYYTDWPTIPAGIKTERVGKNGIRFTALSSFKTTALGYTKVDPQVIGHAYLLKPKNDLSCQKLVQPYVSKQNSGRIEFLIGSEGSAADWQSPITYPEFVKVDAEHKIMPLPGSLYQLFSSQSIKVPFERRTMTCSVNAEGETNCSDERITYQQETIFKTNEMLLEMVTDQQGQLDLSLIGSLFEQRVMDQSYDRDLANGGYESYAPADDYEGFNGGKFYLSEKQAFGQTGSYVGYYNDGKRISFTIDANADQRKITAVNTRQKAKLILHKADADDLYLNHNDKLLPQGDASFANAVFELRADMDITLLDGTILYERGDLVDTIRCDAFGVGESAELELGRYTLKEISLPEGYWYYQYADEAQSVTVDIRYTGQEHSLQIYTYDKNELGDTSPFEAVDIHELSSDDPQQSLIYRNSVQKGHLMITKFYEGEVGNESAGMPAAKKPAADIYFGIYLNSKAVNNLTADLDDAFFMAKQLDGTYKNNKGTALQIAKDHELALCDVYMVIKSDVNGEASTQRPESIVYAATHGTMQKDETITKPLPLPYGKYTVIELNTPEGYKPLSFQFEVAKVSGEQAADPINKYAIVAKRQLLENQPSMQKITLSKRDAETGSLIVSDDTVFKIWQWNYDELFSDDQIRSWWDDEEQEWHIGLIKRKDQLLSGSNQQVWLDETCGHWIYQRYQTLTGMQILAEYKTSDGSIQLPQPLAVGKYMLCEIKSPQGYQLHNQPLSFVVEGVKHAVDADDPGYIMVPKLDENGQPVLDSIGNIVQVAVPKNIHLFIDMADKPQKGRIVIEKTGSQLIGFQNENQQFKPVWETARLPYGAVFEISAADDVIVNNQLVYAKGDWVETIVSDIYGNASTHDLPLGTYQVCETASAEGYLTDQACYEVTLDADHYLKRVFPQFFTVENERQRAIYSFEKLFQTSSGRIPANDVEFGLYAGESLSVSKPVKRASLYEMSAISAADLIYTENEQGITIDAYIGDAKRIEIPNEINAQAVVQIAADAFRGCDLESVLIPGNVQMIGSHAFADNQLELVILQPMSVTFEAADVFADNPLKTLEVYDLPAYDQVKIGFGLTASFDPLDGRCLGFALRLHDASDDVLDDFAYEPASESLVFNEAIDPALIQLTSLTLMGSELNVISRVDSGASSILLPEMIDGVAIDGILSLGNASIESLSIPDSYQYFGENALANLPNLKGIQFKASENAAEAMIIHLNSFDNSPNLAVIEAEASSAAILRNQLFIYDNGELKTMDEFDESSLPSFCLLPITIYSHDNEGGLDDEFTLPPHEEILGKDFVTEIPEHTLIERIKISNGKGIIESQLPPGKYYLKELSAPAGYIKAYHTYEFEVKIDDEGMLNLFAQPLINVAESLPDTPSSASKKHAVKLILYKAFELDLNHPQRELSAEFEIVEAGGKRLDTFTTDASGAGIWQGNLAPGSYTVKEIKTAEGYLVDTRSFNFQVGEKGNDVIVINEGEAVVNRLERHTLKLFKTDDHDMPLKGAEFTLYDAQFESYAKAVTDDLGYAEFSGIKAGTYYLKETKAPAGFIIDDVLKTVELYDDLEMIFINQPGETMKTYPETGTAASDKSVNEPLLVLCLSAFLFVLIKMLKKSL</sequence>
<keyword evidence="7" id="KW-1185">Reference proteome</keyword>
<dbReference type="STRING" id="1034346.GCA_000313565_02761"/>
<feature type="chain" id="PRO_5038707752" evidence="4">
    <location>
        <begin position="26"/>
        <end position="1845"/>
    </location>
</feature>
<accession>A0A318KMA8</accession>
<proteinExistence type="inferred from homology"/>
<dbReference type="RefSeq" id="WP_022939045.1">
    <property type="nucleotide sequence ID" value="NZ_CABKRQ010000007.1"/>
</dbReference>
<dbReference type="PANTHER" id="PTHR36108">
    <property type="entry name" value="COLOSSIN-B-RELATED"/>
    <property type="match status" value="1"/>
</dbReference>
<evidence type="ECO:0000256" key="4">
    <source>
        <dbReference type="SAM" id="SignalP"/>
    </source>
</evidence>
<dbReference type="InterPro" id="IPR026906">
    <property type="entry name" value="LRR_5"/>
</dbReference>
<dbReference type="Pfam" id="PF13306">
    <property type="entry name" value="LRR_5"/>
    <property type="match status" value="2"/>
</dbReference>
<dbReference type="InterPro" id="IPR041033">
    <property type="entry name" value="SpaA_PFL_dom_1"/>
</dbReference>
<dbReference type="Gene3D" id="3.80.10.10">
    <property type="entry name" value="Ribonuclease Inhibitor"/>
    <property type="match status" value="1"/>
</dbReference>
<keyword evidence="3 4" id="KW-0732">Signal</keyword>